<comment type="catalytic activity">
    <reaction evidence="5">
        <text>L-glutaminyl-[peptide chain release factor] + S-adenosyl-L-methionine = N(5)-methyl-L-glutaminyl-[peptide chain release factor] + S-adenosyl-L-homocysteine + H(+)</text>
        <dbReference type="Rhea" id="RHEA:42896"/>
        <dbReference type="Rhea" id="RHEA-COMP:10271"/>
        <dbReference type="Rhea" id="RHEA-COMP:10272"/>
        <dbReference type="ChEBI" id="CHEBI:15378"/>
        <dbReference type="ChEBI" id="CHEBI:30011"/>
        <dbReference type="ChEBI" id="CHEBI:57856"/>
        <dbReference type="ChEBI" id="CHEBI:59789"/>
        <dbReference type="ChEBI" id="CHEBI:61891"/>
        <dbReference type="EC" id="2.1.1.297"/>
    </reaction>
</comment>
<reference evidence="8" key="1">
    <citation type="journal article" date="2014" name="Front. Microbiol.">
        <title>High frequency of phylogenetically diverse reductive dehalogenase-homologous genes in deep subseafloor sedimentary metagenomes.</title>
        <authorList>
            <person name="Kawai M."/>
            <person name="Futagami T."/>
            <person name="Toyoda A."/>
            <person name="Takaki Y."/>
            <person name="Nishi S."/>
            <person name="Hori S."/>
            <person name="Arai W."/>
            <person name="Tsubouchi T."/>
            <person name="Morono Y."/>
            <person name="Uchiyama I."/>
            <person name="Ito T."/>
            <person name="Fujiyama A."/>
            <person name="Inagaki F."/>
            <person name="Takami H."/>
        </authorList>
    </citation>
    <scope>NUCLEOTIDE SEQUENCE</scope>
    <source>
        <strain evidence="8">Expedition CK06-06</strain>
    </source>
</reference>
<dbReference type="EMBL" id="BARU01022200">
    <property type="protein sequence ID" value="GAH54072.1"/>
    <property type="molecule type" value="Genomic_DNA"/>
</dbReference>
<dbReference type="NCBIfam" id="TIGR03534">
    <property type="entry name" value="RF_mod_PrmC"/>
    <property type="match status" value="1"/>
</dbReference>
<keyword evidence="4" id="KW-0949">S-adenosyl-L-methionine</keyword>
<feature type="domain" description="Release factor glutamine methyltransferase N-terminal" evidence="7">
    <location>
        <begin position="1"/>
        <end position="46"/>
    </location>
</feature>
<comment type="caution">
    <text evidence="8">The sequence shown here is derived from an EMBL/GenBank/DDBJ whole genome shotgun (WGS) entry which is preliminary data.</text>
</comment>
<dbReference type="AlphaFoldDB" id="X1GA37"/>
<gene>
    <name evidence="8" type="ORF">S03H2_36201</name>
</gene>
<dbReference type="Gene3D" id="1.10.8.10">
    <property type="entry name" value="DNA helicase RuvA subunit, C-terminal domain"/>
    <property type="match status" value="1"/>
</dbReference>
<organism evidence="8">
    <name type="scientific">marine sediment metagenome</name>
    <dbReference type="NCBI Taxonomy" id="412755"/>
    <lineage>
        <taxon>unclassified sequences</taxon>
        <taxon>metagenomes</taxon>
        <taxon>ecological metagenomes</taxon>
    </lineage>
</organism>
<feature type="non-terminal residue" evidence="8">
    <location>
        <position position="1"/>
    </location>
</feature>
<keyword evidence="3" id="KW-0808">Transferase</keyword>
<dbReference type="InterPro" id="IPR002052">
    <property type="entry name" value="DNA_methylase_N6_adenine_CS"/>
</dbReference>
<dbReference type="InterPro" id="IPR050320">
    <property type="entry name" value="N5-glutamine_MTase"/>
</dbReference>
<dbReference type="InterPro" id="IPR004556">
    <property type="entry name" value="HemK-like"/>
</dbReference>
<keyword evidence="2" id="KW-0489">Methyltransferase</keyword>
<dbReference type="SUPFAM" id="SSF53335">
    <property type="entry name" value="S-adenosyl-L-methionine-dependent methyltransferases"/>
    <property type="match status" value="1"/>
</dbReference>
<sequence>LSHQLKKSRVELYLEFDQPLSSSEIAGYRSLIRRRLKREPLQYITGHQEFWSLNFLVSPAVLIPRAETEILVEEAIKLKKGNLLSDSSQPKILDLGTGSGAIAVSLAKEIESAIIWASDISFEALTVARDNAKHHNLNGRIKFCQGDLFHPFLKPSIAFDIIISNPPYIPNEAFKKLPPEVGNYEPRIALDGHENGMHFIERIIEESGIYLKPGGWLLIEMDPDQTERALCLIDSTQSFSYKERRQFRMS</sequence>
<dbReference type="GO" id="GO:0003676">
    <property type="term" value="F:nucleic acid binding"/>
    <property type="evidence" value="ECO:0007669"/>
    <property type="project" value="InterPro"/>
</dbReference>
<evidence type="ECO:0000313" key="8">
    <source>
        <dbReference type="EMBL" id="GAH54072.1"/>
    </source>
</evidence>
<evidence type="ECO:0000259" key="6">
    <source>
        <dbReference type="Pfam" id="PF05175"/>
    </source>
</evidence>
<dbReference type="EC" id="2.1.1.297" evidence="1"/>
<proteinExistence type="predicted"/>
<dbReference type="InterPro" id="IPR029063">
    <property type="entry name" value="SAM-dependent_MTases_sf"/>
</dbReference>
<evidence type="ECO:0000259" key="7">
    <source>
        <dbReference type="Pfam" id="PF17827"/>
    </source>
</evidence>
<dbReference type="InterPro" id="IPR019874">
    <property type="entry name" value="RF_methyltr_PrmC"/>
</dbReference>
<name>X1GA37_9ZZZZ</name>
<evidence type="ECO:0000256" key="4">
    <source>
        <dbReference type="ARBA" id="ARBA00022691"/>
    </source>
</evidence>
<evidence type="ECO:0000256" key="3">
    <source>
        <dbReference type="ARBA" id="ARBA00022679"/>
    </source>
</evidence>
<dbReference type="NCBIfam" id="TIGR00536">
    <property type="entry name" value="hemK_fam"/>
    <property type="match status" value="1"/>
</dbReference>
<dbReference type="InterPro" id="IPR007848">
    <property type="entry name" value="Small_mtfrase_dom"/>
</dbReference>
<dbReference type="InterPro" id="IPR040758">
    <property type="entry name" value="PrmC_N"/>
</dbReference>
<accession>X1GA37</accession>
<dbReference type="Gene3D" id="3.40.50.150">
    <property type="entry name" value="Vaccinia Virus protein VP39"/>
    <property type="match status" value="1"/>
</dbReference>
<dbReference type="PROSITE" id="PS00092">
    <property type="entry name" value="N6_MTASE"/>
    <property type="match status" value="1"/>
</dbReference>
<dbReference type="GO" id="GO:0032259">
    <property type="term" value="P:methylation"/>
    <property type="evidence" value="ECO:0007669"/>
    <property type="project" value="UniProtKB-KW"/>
</dbReference>
<protein>
    <recommendedName>
        <fullName evidence="1">peptide chain release factor N(5)-glutamine methyltransferase</fullName>
        <ecNumber evidence="1">2.1.1.297</ecNumber>
    </recommendedName>
</protein>
<evidence type="ECO:0000256" key="5">
    <source>
        <dbReference type="ARBA" id="ARBA00048391"/>
    </source>
</evidence>
<dbReference type="PANTHER" id="PTHR18895:SF74">
    <property type="entry name" value="MTRF1L RELEASE FACTOR GLUTAMINE METHYLTRANSFERASE"/>
    <property type="match status" value="1"/>
</dbReference>
<dbReference type="GO" id="GO:0102559">
    <property type="term" value="F:peptide chain release factor N(5)-glutamine methyltransferase activity"/>
    <property type="evidence" value="ECO:0007669"/>
    <property type="project" value="UniProtKB-EC"/>
</dbReference>
<dbReference type="PANTHER" id="PTHR18895">
    <property type="entry name" value="HEMK METHYLTRANSFERASE"/>
    <property type="match status" value="1"/>
</dbReference>
<dbReference type="Pfam" id="PF17827">
    <property type="entry name" value="PrmC_N"/>
    <property type="match status" value="1"/>
</dbReference>
<dbReference type="CDD" id="cd02440">
    <property type="entry name" value="AdoMet_MTases"/>
    <property type="match status" value="1"/>
</dbReference>
<evidence type="ECO:0000256" key="1">
    <source>
        <dbReference type="ARBA" id="ARBA00012771"/>
    </source>
</evidence>
<dbReference type="Pfam" id="PF05175">
    <property type="entry name" value="MTS"/>
    <property type="match status" value="1"/>
</dbReference>
<evidence type="ECO:0000256" key="2">
    <source>
        <dbReference type="ARBA" id="ARBA00022603"/>
    </source>
</evidence>
<feature type="domain" description="Methyltransferase small" evidence="6">
    <location>
        <begin position="85"/>
        <end position="169"/>
    </location>
</feature>